<accession>A0A4R7SY19</accession>
<gene>
    <name evidence="1" type="ORF">EV138_6283</name>
</gene>
<organism evidence="1 2">
    <name type="scientific">Kribbella voronezhensis</name>
    <dbReference type="NCBI Taxonomy" id="2512212"/>
    <lineage>
        <taxon>Bacteria</taxon>
        <taxon>Bacillati</taxon>
        <taxon>Actinomycetota</taxon>
        <taxon>Actinomycetes</taxon>
        <taxon>Propionibacteriales</taxon>
        <taxon>Kribbellaceae</taxon>
        <taxon>Kribbella</taxon>
    </lineage>
</organism>
<evidence type="ECO:0000313" key="1">
    <source>
        <dbReference type="EMBL" id="TDU83819.1"/>
    </source>
</evidence>
<sequence>MDSSQLPRVTATAAAERAVADLVARRGPLMFVQSGGCCDGSAPMCFELGEFLTGDQDNLVGEVGGCPVYVDQRQLDAWPHTDLVLDVEPGYADGLSLAAGPGLHFVTRYTAPGSTDQEGQTS</sequence>
<dbReference type="Proteomes" id="UP000295151">
    <property type="component" value="Unassembled WGS sequence"/>
</dbReference>
<dbReference type="PIRSF" id="PIRSF009151">
    <property type="entry name" value="DUF779"/>
    <property type="match status" value="1"/>
</dbReference>
<name>A0A4R7SY19_9ACTN</name>
<proteinExistence type="predicted"/>
<keyword evidence="2" id="KW-1185">Reference proteome</keyword>
<evidence type="ECO:0008006" key="3">
    <source>
        <dbReference type="Google" id="ProtNLM"/>
    </source>
</evidence>
<dbReference type="OrthoDB" id="4243174at2"/>
<evidence type="ECO:0000313" key="2">
    <source>
        <dbReference type="Proteomes" id="UP000295151"/>
    </source>
</evidence>
<dbReference type="EMBL" id="SOCE01000002">
    <property type="protein sequence ID" value="TDU83819.1"/>
    <property type="molecule type" value="Genomic_DNA"/>
</dbReference>
<dbReference type="InterPro" id="IPR008497">
    <property type="entry name" value="DUF779"/>
</dbReference>
<reference evidence="1 2" key="1">
    <citation type="submission" date="2019-03" db="EMBL/GenBank/DDBJ databases">
        <title>Genomic Encyclopedia of Type Strains, Phase III (KMG-III): the genomes of soil and plant-associated and newly described type strains.</title>
        <authorList>
            <person name="Whitman W."/>
        </authorList>
    </citation>
    <scope>NUCLEOTIDE SEQUENCE [LARGE SCALE GENOMIC DNA]</scope>
    <source>
        <strain evidence="1 2">VKM Ac-2575</strain>
    </source>
</reference>
<comment type="caution">
    <text evidence="1">The sequence shown here is derived from an EMBL/GenBank/DDBJ whole genome shotgun (WGS) entry which is preliminary data.</text>
</comment>
<protein>
    <recommendedName>
        <fullName evidence="3">DUF779 domain-containing protein</fullName>
    </recommendedName>
</protein>
<dbReference type="AlphaFoldDB" id="A0A4R7SY19"/>
<dbReference type="RefSeq" id="WP_133983345.1">
    <property type="nucleotide sequence ID" value="NZ_SOCE01000002.1"/>
</dbReference>
<dbReference type="Pfam" id="PF05610">
    <property type="entry name" value="DUF779"/>
    <property type="match status" value="1"/>
</dbReference>